<dbReference type="Proteomes" id="UP000286050">
    <property type="component" value="Unassembled WGS sequence"/>
</dbReference>
<proteinExistence type="predicted"/>
<dbReference type="EMBL" id="QSJI01000001">
    <property type="protein sequence ID" value="RHD57393.1"/>
    <property type="molecule type" value="Genomic_DNA"/>
</dbReference>
<reference evidence="2 3" key="1">
    <citation type="submission" date="2018-08" db="EMBL/GenBank/DDBJ databases">
        <title>A genome reference for cultivated species of the human gut microbiota.</title>
        <authorList>
            <person name="Zou Y."/>
            <person name="Xue W."/>
            <person name="Luo G."/>
        </authorList>
    </citation>
    <scope>NUCLEOTIDE SEQUENCE [LARGE SCALE GENOMIC DNA]</scope>
    <source>
        <strain evidence="2 3">AM30-5LB</strain>
    </source>
</reference>
<feature type="transmembrane region" description="Helical" evidence="1">
    <location>
        <begin position="213"/>
        <end position="230"/>
    </location>
</feature>
<evidence type="ECO:0008006" key="4">
    <source>
        <dbReference type="Google" id="ProtNLM"/>
    </source>
</evidence>
<evidence type="ECO:0000256" key="1">
    <source>
        <dbReference type="SAM" id="Phobius"/>
    </source>
</evidence>
<keyword evidence="1" id="KW-0812">Transmembrane</keyword>
<sequence>MRIPVDSVVDAVKMGASVQGDVDAPVRVAVYLDAGAPSHIVSCLRDALVPQTTSGLVRVARLDAPVFSVKADTDVALVVSSGSPLLQDRVQQIVIAGVPTVILCESSVEVPFIQQDTAMLGLIAASDATRLLSSLARWILDRTDKDTAFAANFAFMRIAAAMRVVRSATMANLATGALFFMPGADFPVMTMTQLGMMLKLAGVFGKPMRVERAYEAAMVLAGALALRAGARAVARRIGRPGVVFKALVAGAGTFGMGCCLSAYYERDIDYGPLNDFFRGAYSRAKTLLAPAPQAVV</sequence>
<name>A0A414FZT5_9ACTN</name>
<accession>A0A414FZT5</accession>
<keyword evidence="1" id="KW-0472">Membrane</keyword>
<feature type="transmembrane region" description="Helical" evidence="1">
    <location>
        <begin position="164"/>
        <end position="184"/>
    </location>
</feature>
<feature type="transmembrane region" description="Helical" evidence="1">
    <location>
        <begin position="242"/>
        <end position="264"/>
    </location>
</feature>
<gene>
    <name evidence="2" type="ORF">DW787_00680</name>
</gene>
<evidence type="ECO:0000313" key="3">
    <source>
        <dbReference type="Proteomes" id="UP000286050"/>
    </source>
</evidence>
<evidence type="ECO:0000313" key="2">
    <source>
        <dbReference type="EMBL" id="RHD57393.1"/>
    </source>
</evidence>
<protein>
    <recommendedName>
        <fullName evidence="4">DUF697 domain-containing protein</fullName>
    </recommendedName>
</protein>
<keyword evidence="1" id="KW-1133">Transmembrane helix</keyword>
<dbReference type="RefSeq" id="WP_118271200.1">
    <property type="nucleotide sequence ID" value="NZ_QSJI01000001.1"/>
</dbReference>
<organism evidence="2 3">
    <name type="scientific">Collinsella intestinalis</name>
    <dbReference type="NCBI Taxonomy" id="147207"/>
    <lineage>
        <taxon>Bacteria</taxon>
        <taxon>Bacillati</taxon>
        <taxon>Actinomycetota</taxon>
        <taxon>Coriobacteriia</taxon>
        <taxon>Coriobacteriales</taxon>
        <taxon>Coriobacteriaceae</taxon>
        <taxon>Collinsella</taxon>
    </lineage>
</organism>
<comment type="caution">
    <text evidence="2">The sequence shown here is derived from an EMBL/GenBank/DDBJ whole genome shotgun (WGS) entry which is preliminary data.</text>
</comment>
<dbReference type="AlphaFoldDB" id="A0A414FZT5"/>